<feature type="region of interest" description="Disordered" evidence="4">
    <location>
        <begin position="560"/>
        <end position="582"/>
    </location>
</feature>
<comment type="similarity">
    <text evidence="1">Belongs to the dapper family.</text>
</comment>
<keyword evidence="2 3" id="KW-0175">Coiled coil</keyword>
<keyword evidence="6" id="KW-1185">Reference proteome</keyword>
<evidence type="ECO:0000256" key="1">
    <source>
        <dbReference type="ARBA" id="ARBA00010807"/>
    </source>
</evidence>
<organism evidence="5 6">
    <name type="scientific">Pelobates cultripes</name>
    <name type="common">Western spadefoot toad</name>
    <dbReference type="NCBI Taxonomy" id="61616"/>
    <lineage>
        <taxon>Eukaryota</taxon>
        <taxon>Metazoa</taxon>
        <taxon>Chordata</taxon>
        <taxon>Craniata</taxon>
        <taxon>Vertebrata</taxon>
        <taxon>Euteleostomi</taxon>
        <taxon>Amphibia</taxon>
        <taxon>Batrachia</taxon>
        <taxon>Anura</taxon>
        <taxon>Pelobatoidea</taxon>
        <taxon>Pelobatidae</taxon>
        <taxon>Pelobates</taxon>
    </lineage>
</organism>
<dbReference type="PANTHER" id="PTHR15919">
    <property type="entry name" value="DAPPER-RELATED"/>
    <property type="match status" value="1"/>
</dbReference>
<protein>
    <submittedName>
        <fullName evidence="5">Dapper homolog 2</fullName>
    </submittedName>
</protein>
<evidence type="ECO:0000256" key="2">
    <source>
        <dbReference type="ARBA" id="ARBA00023054"/>
    </source>
</evidence>
<dbReference type="InterPro" id="IPR024843">
    <property type="entry name" value="Dapper"/>
</dbReference>
<dbReference type="AlphaFoldDB" id="A0AAD1RFL8"/>
<feature type="compositionally biased region" description="Basic and acidic residues" evidence="4">
    <location>
        <begin position="560"/>
        <end position="571"/>
    </location>
</feature>
<sequence>MLPGTRSSAGLAGWDRCRFGERLQAALAGVQELHLLREKQQRLVTAALGINAEPQPLTAQPSAKLQMGSFHCEEQRLEATLSILKEQLSRLRRQDVGLKSHLDQLDQQISELKLDASKASNEHLDSDSRPSSGFYELSDGGSCSLSNSCTSVYSECMSSSRSSLKPCSQELRNRLSVFDYRPRSADETIVHVSSPTSNFQQFGDYSKEVNQMKINFDIAVNAPRQRTRPVSTGDLERLIPVERRLQSASESPNVPAHCRANDIQFHPVDPRYQNDLVSKRGNDVYPYPSPLHAVALQSPLFALSEEPQNIDSCALEDNNTLNPVMCGIMERNDLHTDLKPGGYINKLLQLNKCKTNTDSECKEKTQPAVKQQRLVLRSSPGGVKINSSSCPTDKQFYILDVAKEEVNPGKETYSSEIAKQHVMYDVHEKQPDFLPTQEHKTFNKCHLSRLSTIEDTSAESVELGSYSSLASEEFIKNASHLQSRVIPSQKSKRYSSPRNKCHSGKVVQSEFVQANFVPAETHQIKLRLSTSKNKLVKKRNSEKKIRPGQSGLAMDNQRLKETSRPTNEWRQHNRPNTSGGKLIRRPTFIGEAAGRSCSETSLYPVQFKIPQITPKSQVYRRSSNALHSLDSVNAERAINKKQRKWQSSVEISIKSQLSGYRGCTRPDIVQHRQPIKKAGVMRTVSLRNTSKYHQPVEIYAKSESEYSAECASLFHSTIIETSEEEVSDYTTNRFGDSESSESDSEAFTSTSSITLEDTDESDFVWTETTARHPVVTESRNRHLQPEPKVCRIKASKALKKKIRRFQPASLKVITMV</sequence>
<evidence type="ECO:0000313" key="5">
    <source>
        <dbReference type="EMBL" id="CAH2251662.1"/>
    </source>
</evidence>
<name>A0AAD1RFL8_PELCU</name>
<dbReference type="Proteomes" id="UP001295444">
    <property type="component" value="Chromosome 02"/>
</dbReference>
<dbReference type="GO" id="GO:0005737">
    <property type="term" value="C:cytoplasm"/>
    <property type="evidence" value="ECO:0007669"/>
    <property type="project" value="TreeGrafter"/>
</dbReference>
<dbReference type="Pfam" id="PF15268">
    <property type="entry name" value="Dapper"/>
    <property type="match status" value="1"/>
</dbReference>
<reference evidence="5" key="1">
    <citation type="submission" date="2022-03" db="EMBL/GenBank/DDBJ databases">
        <authorList>
            <person name="Alioto T."/>
            <person name="Alioto T."/>
            <person name="Gomez Garrido J."/>
        </authorList>
    </citation>
    <scope>NUCLEOTIDE SEQUENCE</scope>
</reference>
<evidence type="ECO:0000313" key="6">
    <source>
        <dbReference type="Proteomes" id="UP001295444"/>
    </source>
</evidence>
<accession>A0AAD1RFL8</accession>
<dbReference type="GO" id="GO:1900108">
    <property type="term" value="P:negative regulation of nodal signaling pathway"/>
    <property type="evidence" value="ECO:0007669"/>
    <property type="project" value="TreeGrafter"/>
</dbReference>
<feature type="coiled-coil region" evidence="3">
    <location>
        <begin position="74"/>
        <end position="122"/>
    </location>
</feature>
<evidence type="ECO:0000256" key="4">
    <source>
        <dbReference type="SAM" id="MobiDB-lite"/>
    </source>
</evidence>
<evidence type="ECO:0000256" key="3">
    <source>
        <dbReference type="SAM" id="Coils"/>
    </source>
</evidence>
<dbReference type="PANTHER" id="PTHR15919:SF13">
    <property type="entry name" value="DAPPER HOMOLOG 2"/>
    <property type="match status" value="1"/>
</dbReference>
<proteinExistence type="inferred from homology"/>
<feature type="region of interest" description="Disordered" evidence="4">
    <location>
        <begin position="727"/>
        <end position="752"/>
    </location>
</feature>
<dbReference type="EMBL" id="OW240913">
    <property type="protein sequence ID" value="CAH2251662.1"/>
    <property type="molecule type" value="Genomic_DNA"/>
</dbReference>
<gene>
    <name evidence="5" type="ORF">PECUL_23A061925</name>
</gene>